<evidence type="ECO:0000256" key="6">
    <source>
        <dbReference type="ARBA" id="ARBA00022605"/>
    </source>
</evidence>
<dbReference type="InterPro" id="IPR011060">
    <property type="entry name" value="RibuloseP-bd_barrel"/>
</dbReference>
<comment type="pathway">
    <text evidence="3 9">Amino-acid biosynthesis; L-histidine biosynthesis; L-histidine from 5-phospho-alpha-D-ribose 1-diphosphate: step 4/9.</text>
</comment>
<comment type="similarity">
    <text evidence="4 9 10">Belongs to the HisA/HisF family.</text>
</comment>
<dbReference type="Proteomes" id="UP000500961">
    <property type="component" value="Chromosome"/>
</dbReference>
<dbReference type="HAMAP" id="MF_01014">
    <property type="entry name" value="HisA"/>
    <property type="match status" value="1"/>
</dbReference>
<evidence type="ECO:0000256" key="3">
    <source>
        <dbReference type="ARBA" id="ARBA00005133"/>
    </source>
</evidence>
<dbReference type="InterPro" id="IPR044524">
    <property type="entry name" value="Isoase_HisA-like"/>
</dbReference>
<evidence type="ECO:0000256" key="7">
    <source>
        <dbReference type="ARBA" id="ARBA00023102"/>
    </source>
</evidence>
<keyword evidence="6 9" id="KW-0028">Amino-acid biosynthesis</keyword>
<reference evidence="11 12" key="1">
    <citation type="submission" date="2019-07" db="EMBL/GenBank/DDBJ databases">
        <title>Thalassofilum flectens gen. nov., sp. nov., a novel moderate thermophilic anaerobe from a shallow sea hot spring in Kunashir Island (Russia), representing a new family in the order Bacteroidales, and proposal of Thalassofilacea fam. nov.</title>
        <authorList>
            <person name="Kochetkova T.V."/>
            <person name="Podosokorskaya O.A."/>
            <person name="Novikov A."/>
            <person name="Elcheninov A.G."/>
            <person name="Toshchakov S.V."/>
            <person name="Kublanov I.V."/>
        </authorList>
    </citation>
    <scope>NUCLEOTIDE SEQUENCE [LARGE SCALE GENOMIC DNA]</scope>
    <source>
        <strain evidence="11 12">38-H</strain>
    </source>
</reference>
<evidence type="ECO:0000256" key="9">
    <source>
        <dbReference type="HAMAP-Rule" id="MF_01014"/>
    </source>
</evidence>
<keyword evidence="7 9" id="KW-0368">Histidine biosynthesis</keyword>
<dbReference type="PANTHER" id="PTHR43090">
    <property type="entry name" value="1-(5-PHOSPHORIBOSYL)-5-[(5-PHOSPHORIBOSYLAMINO)METHYLIDENEAMINO] IMIDAZOLE-4-CARBOXAMIDE ISOMERASE"/>
    <property type="match status" value="1"/>
</dbReference>
<keyword evidence="8 9" id="KW-0413">Isomerase</keyword>
<evidence type="ECO:0000256" key="4">
    <source>
        <dbReference type="ARBA" id="ARBA00009667"/>
    </source>
</evidence>
<proteinExistence type="inferred from homology"/>
<evidence type="ECO:0000256" key="8">
    <source>
        <dbReference type="ARBA" id="ARBA00023235"/>
    </source>
</evidence>
<dbReference type="GO" id="GO:0005737">
    <property type="term" value="C:cytoplasm"/>
    <property type="evidence" value="ECO:0007669"/>
    <property type="project" value="UniProtKB-SubCell"/>
</dbReference>
<sequence length="238" mass="26050">MLAVPAIDIIDGKCVRLYQGNFLSAKSYGTNPLEQAKAFEDNGFTNLHLIDLDGAKEGVPKNLKTLEKIAKSTNIKIDFGGGLRSTESINSAISAGAWKVNLGTILTSMNVDINIDSIKEKVIAAIDCENNMVKSNGWQNQTSIKIDDLIAQLVNDGFSHFTVTDISRDGTLTAPSFYLYERLRRLYPNVALWASGGVSSITDLKNLKRLGVDGAIIGKAIYEKRINPKELLKCLQNE</sequence>
<accession>A0A7D3Y4M3</accession>
<dbReference type="RefSeq" id="WP_173074415.1">
    <property type="nucleotide sequence ID" value="NZ_CP041345.1"/>
</dbReference>
<dbReference type="PANTHER" id="PTHR43090:SF2">
    <property type="entry name" value="1-(5-PHOSPHORIBOSYL)-5-[(5-PHOSPHORIBOSYLAMINO)METHYLIDENEAMINO] IMIDAZOLE-4-CARBOXAMIDE ISOMERASE"/>
    <property type="match status" value="1"/>
</dbReference>
<feature type="active site" description="Proton donor" evidence="9">
    <location>
        <position position="127"/>
    </location>
</feature>
<dbReference type="FunFam" id="3.20.20.70:FF:000009">
    <property type="entry name" value="1-(5-phosphoribosyl)-5-[(5-phosphoribosylamino)methylideneamino] imidazole-4-carboxamide isomerase"/>
    <property type="match status" value="1"/>
</dbReference>
<comment type="catalytic activity">
    <reaction evidence="1 9">
        <text>1-(5-phospho-beta-D-ribosyl)-5-[(5-phospho-beta-D-ribosylamino)methylideneamino]imidazole-4-carboxamide = 5-[(5-phospho-1-deoxy-D-ribulos-1-ylimino)methylamino]-1-(5-phospho-beta-D-ribosyl)imidazole-4-carboxamide</text>
        <dbReference type="Rhea" id="RHEA:15469"/>
        <dbReference type="ChEBI" id="CHEBI:58435"/>
        <dbReference type="ChEBI" id="CHEBI:58525"/>
        <dbReference type="EC" id="5.3.1.16"/>
    </reaction>
</comment>
<evidence type="ECO:0000256" key="2">
    <source>
        <dbReference type="ARBA" id="ARBA00004496"/>
    </source>
</evidence>
<name>A0A7D3Y4M3_9BACT</name>
<keyword evidence="12" id="KW-1185">Reference proteome</keyword>
<organism evidence="11 12">
    <name type="scientific">Tenuifilum thalassicum</name>
    <dbReference type="NCBI Taxonomy" id="2590900"/>
    <lineage>
        <taxon>Bacteria</taxon>
        <taxon>Pseudomonadati</taxon>
        <taxon>Bacteroidota</taxon>
        <taxon>Bacteroidia</taxon>
        <taxon>Bacteroidales</taxon>
        <taxon>Tenuifilaceae</taxon>
        <taxon>Tenuifilum</taxon>
    </lineage>
</organism>
<dbReference type="InterPro" id="IPR013785">
    <property type="entry name" value="Aldolase_TIM"/>
</dbReference>
<evidence type="ECO:0000313" key="12">
    <source>
        <dbReference type="Proteomes" id="UP000500961"/>
    </source>
</evidence>
<protein>
    <recommendedName>
        <fullName evidence="9">1-(5-phosphoribosyl)-5-[(5-phosphoribosylamino)methylideneamino] imidazole-4-carboxamide isomerase</fullName>
        <ecNumber evidence="9">5.3.1.16</ecNumber>
    </recommendedName>
    <alternativeName>
        <fullName evidence="9">Phosphoribosylformimino-5-aminoimidazole carboxamide ribotide isomerase</fullName>
    </alternativeName>
</protein>
<dbReference type="GO" id="GO:0000105">
    <property type="term" value="P:L-histidine biosynthetic process"/>
    <property type="evidence" value="ECO:0007669"/>
    <property type="project" value="UniProtKB-UniRule"/>
</dbReference>
<evidence type="ECO:0000256" key="1">
    <source>
        <dbReference type="ARBA" id="ARBA00000901"/>
    </source>
</evidence>
<evidence type="ECO:0000256" key="10">
    <source>
        <dbReference type="RuleBase" id="RU003657"/>
    </source>
</evidence>
<dbReference type="InterPro" id="IPR023016">
    <property type="entry name" value="HisA/PriA"/>
</dbReference>
<dbReference type="UniPathway" id="UPA00031">
    <property type="reaction ID" value="UER00009"/>
</dbReference>
<dbReference type="Pfam" id="PF00977">
    <property type="entry name" value="His_biosynth"/>
    <property type="match status" value="1"/>
</dbReference>
<evidence type="ECO:0000313" key="11">
    <source>
        <dbReference type="EMBL" id="QKG80049.1"/>
    </source>
</evidence>
<dbReference type="InterPro" id="IPR006062">
    <property type="entry name" value="His_biosynth"/>
</dbReference>
<dbReference type="KEGG" id="ttz:FHG85_07165"/>
<comment type="subcellular location">
    <subcellularLocation>
        <location evidence="2 9">Cytoplasm</location>
    </subcellularLocation>
</comment>
<dbReference type="AlphaFoldDB" id="A0A7D3Y4M3"/>
<keyword evidence="5 9" id="KW-0963">Cytoplasm</keyword>
<dbReference type="EMBL" id="CP041345">
    <property type="protein sequence ID" value="QKG80049.1"/>
    <property type="molecule type" value="Genomic_DNA"/>
</dbReference>
<dbReference type="SUPFAM" id="SSF51366">
    <property type="entry name" value="Ribulose-phoshate binding barrel"/>
    <property type="match status" value="1"/>
</dbReference>
<dbReference type="CDD" id="cd04732">
    <property type="entry name" value="HisA"/>
    <property type="match status" value="1"/>
</dbReference>
<dbReference type="EC" id="5.3.1.16" evidence="9"/>
<dbReference type="GO" id="GO:0003949">
    <property type="term" value="F:1-(5-phosphoribosyl)-5-[(5-phosphoribosylamino)methylideneamino]imidazole-4-carboxamide isomerase activity"/>
    <property type="evidence" value="ECO:0007669"/>
    <property type="project" value="UniProtKB-UniRule"/>
</dbReference>
<feature type="active site" description="Proton acceptor" evidence="9">
    <location>
        <position position="8"/>
    </location>
</feature>
<evidence type="ECO:0000256" key="5">
    <source>
        <dbReference type="ARBA" id="ARBA00022490"/>
    </source>
</evidence>
<dbReference type="GO" id="GO:0000162">
    <property type="term" value="P:L-tryptophan biosynthetic process"/>
    <property type="evidence" value="ECO:0007669"/>
    <property type="project" value="TreeGrafter"/>
</dbReference>
<gene>
    <name evidence="9" type="primary">hisA</name>
    <name evidence="11" type="ORF">FHG85_07165</name>
</gene>
<dbReference type="Gene3D" id="3.20.20.70">
    <property type="entry name" value="Aldolase class I"/>
    <property type="match status" value="1"/>
</dbReference>